<feature type="chain" id="PRO_5032702391" evidence="1">
    <location>
        <begin position="21"/>
        <end position="93"/>
    </location>
</feature>
<dbReference type="Proteomes" id="UP000625711">
    <property type="component" value="Unassembled WGS sequence"/>
</dbReference>
<gene>
    <name evidence="2" type="ORF">GWI33_011412</name>
</gene>
<protein>
    <submittedName>
        <fullName evidence="2">Uncharacterized protein</fullName>
    </submittedName>
</protein>
<dbReference type="OrthoDB" id="6804353at2759"/>
<keyword evidence="3" id="KW-1185">Reference proteome</keyword>
<evidence type="ECO:0000256" key="1">
    <source>
        <dbReference type="SAM" id="SignalP"/>
    </source>
</evidence>
<evidence type="ECO:0000313" key="3">
    <source>
        <dbReference type="Proteomes" id="UP000625711"/>
    </source>
</evidence>
<accession>A0A834MIR1</accession>
<evidence type="ECO:0000313" key="2">
    <source>
        <dbReference type="EMBL" id="KAF7285283.1"/>
    </source>
</evidence>
<organism evidence="2 3">
    <name type="scientific">Rhynchophorus ferrugineus</name>
    <name type="common">Red palm weevil</name>
    <name type="synonym">Curculio ferrugineus</name>
    <dbReference type="NCBI Taxonomy" id="354439"/>
    <lineage>
        <taxon>Eukaryota</taxon>
        <taxon>Metazoa</taxon>
        <taxon>Ecdysozoa</taxon>
        <taxon>Arthropoda</taxon>
        <taxon>Hexapoda</taxon>
        <taxon>Insecta</taxon>
        <taxon>Pterygota</taxon>
        <taxon>Neoptera</taxon>
        <taxon>Endopterygota</taxon>
        <taxon>Coleoptera</taxon>
        <taxon>Polyphaga</taxon>
        <taxon>Cucujiformia</taxon>
        <taxon>Curculionidae</taxon>
        <taxon>Dryophthorinae</taxon>
        <taxon>Rhynchophorus</taxon>
    </lineage>
</organism>
<dbReference type="AlphaFoldDB" id="A0A834MIR1"/>
<feature type="signal peptide" evidence="1">
    <location>
        <begin position="1"/>
        <end position="20"/>
    </location>
</feature>
<proteinExistence type="predicted"/>
<reference evidence="2" key="1">
    <citation type="submission" date="2020-08" db="EMBL/GenBank/DDBJ databases">
        <title>Genome sequencing and assembly of the red palm weevil Rhynchophorus ferrugineus.</title>
        <authorList>
            <person name="Dias G.B."/>
            <person name="Bergman C.M."/>
            <person name="Manee M."/>
        </authorList>
    </citation>
    <scope>NUCLEOTIDE SEQUENCE</scope>
    <source>
        <strain evidence="2">AA-2017</strain>
        <tissue evidence="2">Whole larva</tissue>
    </source>
</reference>
<comment type="caution">
    <text evidence="2">The sequence shown here is derived from an EMBL/GenBank/DDBJ whole genome shotgun (WGS) entry which is preliminary data.</text>
</comment>
<keyword evidence="1" id="KW-0732">Signal</keyword>
<name>A0A834MIR1_RHYFE</name>
<sequence length="93" mass="10282">MANKVVLVLVASFLIIQCYANVINRKQTENVLDTSNKNILVYNKEAGENSVLLNTQCCSTCIYIPDIGCIDPSDPSIHPPLMKLQDDKLTENA</sequence>
<dbReference type="EMBL" id="JAACXV010000058">
    <property type="protein sequence ID" value="KAF7285283.1"/>
    <property type="molecule type" value="Genomic_DNA"/>
</dbReference>